<evidence type="ECO:0000313" key="1">
    <source>
        <dbReference type="EMBL" id="AQQ79936.1"/>
    </source>
</evidence>
<dbReference type="KEGG" id="vg:31050493"/>
<proteinExistence type="predicted"/>
<dbReference type="RefSeq" id="YP_009345620.1">
    <property type="nucleotide sequence ID" value="NC_033778.1"/>
</dbReference>
<name>A0A1S5YD57_9VIRU</name>
<dbReference type="Proteomes" id="UP000203066">
    <property type="component" value="Segment"/>
</dbReference>
<gene>
    <name evidence="1" type="ORF">LbFV_ORF16</name>
</gene>
<accession>A0A1S5YD57</accession>
<sequence>MVVVVVVVVVMVHKKKTILFCINYSDNIPLSLYIYITKPTQQEYIYIYPVIQLVAWS</sequence>
<organism evidence="1 2">
    <name type="scientific">Leptopilina boulardi filamentous virus</name>
    <dbReference type="NCBI Taxonomy" id="552509"/>
    <lineage>
        <taxon>Viruses</taxon>
        <taxon>Viruses incertae sedis</taxon>
        <taxon>Naldaviricetes</taxon>
        <taxon>Lefavirales</taxon>
        <taxon>Filamentoviridae</taxon>
        <taxon>Alphafilamentovirus</taxon>
        <taxon>Alphafilamentovirus leboulardi</taxon>
    </lineage>
</organism>
<dbReference type="EMBL" id="KY009685">
    <property type="protein sequence ID" value="AQQ79936.1"/>
    <property type="molecule type" value="Genomic_DNA"/>
</dbReference>
<reference evidence="1 2" key="1">
    <citation type="journal article" date="2016" name="Genome Biol. Evol.">
        <title>Genome Sequencing of the Behavior Manipulating Virus LbFV Reveals a Possible New Virus Family.</title>
        <authorList>
            <person name="Lepetit D."/>
            <person name="Gillet B."/>
            <person name="Hughes S."/>
            <person name="Kraaijeveld K."/>
            <person name="Varaldi J."/>
        </authorList>
    </citation>
    <scope>NUCLEOTIDE SEQUENCE [LARGE SCALE GENOMIC DNA]</scope>
    <source>
        <strain evidence="1">Valence Gotheron</strain>
    </source>
</reference>
<keyword evidence="2" id="KW-1185">Reference proteome</keyword>
<evidence type="ECO:0000313" key="2">
    <source>
        <dbReference type="Proteomes" id="UP000203066"/>
    </source>
</evidence>
<protein>
    <submittedName>
        <fullName evidence="1">Uncharacterized protein</fullName>
    </submittedName>
</protein>
<dbReference type="GeneID" id="31050493"/>